<reference evidence="8 9" key="1">
    <citation type="submission" date="2021-03" db="EMBL/GenBank/DDBJ databases">
        <title>Complete genome of Polaribacter_sp.G4M1.</title>
        <authorList>
            <person name="Jeong S.W."/>
            <person name="Bae J.W."/>
        </authorList>
    </citation>
    <scope>NUCLEOTIDE SEQUENCE [LARGE SCALE GENOMIC DNA]</scope>
    <source>
        <strain evidence="8 9">G4M1</strain>
    </source>
</reference>
<dbReference type="Pfam" id="PF01103">
    <property type="entry name" value="Omp85"/>
    <property type="match status" value="1"/>
</dbReference>
<dbReference type="Gene3D" id="3.10.20.310">
    <property type="entry name" value="membrane protein fhac"/>
    <property type="match status" value="1"/>
</dbReference>
<evidence type="ECO:0000313" key="9">
    <source>
        <dbReference type="Proteomes" id="UP000663935"/>
    </source>
</evidence>
<dbReference type="InterPro" id="IPR039910">
    <property type="entry name" value="D15-like"/>
</dbReference>
<accession>A0ABX7SRH1</accession>
<organism evidence="8 9">
    <name type="scientific">Polaribacter batillariae</name>
    <dbReference type="NCBI Taxonomy" id="2808900"/>
    <lineage>
        <taxon>Bacteria</taxon>
        <taxon>Pseudomonadati</taxon>
        <taxon>Bacteroidota</taxon>
        <taxon>Flavobacteriia</taxon>
        <taxon>Flavobacteriales</taxon>
        <taxon>Flavobacteriaceae</taxon>
    </lineage>
</organism>
<evidence type="ECO:0000313" key="8">
    <source>
        <dbReference type="EMBL" id="QTD36849.1"/>
    </source>
</evidence>
<evidence type="ECO:0000259" key="7">
    <source>
        <dbReference type="Pfam" id="PF01103"/>
    </source>
</evidence>
<dbReference type="PANTHER" id="PTHR12815">
    <property type="entry name" value="SORTING AND ASSEMBLY MACHINERY SAMM50 PROTEIN FAMILY MEMBER"/>
    <property type="match status" value="1"/>
</dbReference>
<keyword evidence="5" id="KW-0998">Cell outer membrane</keyword>
<dbReference type="PROSITE" id="PS51257">
    <property type="entry name" value="PROKAR_LIPOPROTEIN"/>
    <property type="match status" value="1"/>
</dbReference>
<evidence type="ECO:0000256" key="1">
    <source>
        <dbReference type="ARBA" id="ARBA00004370"/>
    </source>
</evidence>
<evidence type="ECO:0000256" key="3">
    <source>
        <dbReference type="ARBA" id="ARBA00022729"/>
    </source>
</evidence>
<keyword evidence="4" id="KW-0472">Membrane</keyword>
<evidence type="ECO:0000256" key="2">
    <source>
        <dbReference type="ARBA" id="ARBA00022692"/>
    </source>
</evidence>
<proteinExistence type="predicted"/>
<comment type="subcellular location">
    <subcellularLocation>
        <location evidence="1">Membrane</location>
    </subcellularLocation>
</comment>
<keyword evidence="3 6" id="KW-0732">Signal</keyword>
<dbReference type="EMBL" id="CP071795">
    <property type="protein sequence ID" value="QTD36849.1"/>
    <property type="molecule type" value="Genomic_DNA"/>
</dbReference>
<evidence type="ECO:0000256" key="4">
    <source>
        <dbReference type="ARBA" id="ARBA00023136"/>
    </source>
</evidence>
<keyword evidence="2" id="KW-0812">Transmembrane</keyword>
<dbReference type="Gene3D" id="2.40.160.50">
    <property type="entry name" value="membrane protein fhac: a member of the omp85/tpsb transporter family"/>
    <property type="match status" value="1"/>
</dbReference>
<gene>
    <name evidence="8" type="ORF">JL193_12025</name>
</gene>
<feature type="domain" description="Bacterial surface antigen (D15)" evidence="7">
    <location>
        <begin position="641"/>
        <end position="793"/>
    </location>
</feature>
<dbReference type="PANTHER" id="PTHR12815:SF47">
    <property type="entry name" value="TRANSLOCATION AND ASSEMBLY MODULE SUBUNIT TAMA"/>
    <property type="match status" value="1"/>
</dbReference>
<feature type="signal peptide" evidence="6">
    <location>
        <begin position="1"/>
        <end position="24"/>
    </location>
</feature>
<dbReference type="Proteomes" id="UP000663935">
    <property type="component" value="Chromosome"/>
</dbReference>
<evidence type="ECO:0000256" key="5">
    <source>
        <dbReference type="ARBA" id="ARBA00023237"/>
    </source>
</evidence>
<dbReference type="InterPro" id="IPR000184">
    <property type="entry name" value="Bac_surfAg_D15"/>
</dbReference>
<protein>
    <submittedName>
        <fullName evidence="8">BamA/TamA family outer membrane protein</fullName>
    </submittedName>
</protein>
<keyword evidence="9" id="KW-1185">Reference proteome</keyword>
<feature type="chain" id="PRO_5047191853" evidence="6">
    <location>
        <begin position="25"/>
        <end position="822"/>
    </location>
</feature>
<sequence>MKKFSIYFLLVLILVACNSTKHVAKNEHMLTKNYIFVDSVRNKNSDLEKYILQKPNARLLGLPLGLYFHNFGNHDKPKTPLEWGKENPKRYNFIKNVFSEKQSIAYANSLINLNNWFLDFDAPVIVSKTKVKRTGDNLWAYYKTQGYFKSKVDTVINRHKDKKATVEYHITKGSPTLLDTIKVKIESPVLDSIYKASGITSLLKTGDQYNDKTFRNEAANVVKLYRNNGIVNFSESALGFYVDSTRTDYKTNVEFLISGGRFEEKDGTYTNKEYKVHKVKEIKVITDYSYTQKDKKYLDSLTYKGVKFYGYNKIKYNPKYLAQSIFFKPGDVYKDTLRNLTRNHLKSLNNFKTTNLDFIPIGSTGDELKLNVYLSPKEKYTLAWDAELTHSNIREIGTLAKFSIIDRNAFRGAETLKLSFLGSYFNSSNGPGYELGSDVSLEIPRFVAPFGLNKLVPKAMSPKTRISMGASLQKNIGLDRQTITTGIDYKWNYTPKKTIQIEGFNLQYLANLNISQYFTIYGSEFDKIEVIKNNFFPNEKLEAASAEQFVVKALLDDNFANNNPVEYLTLFNIASRYRIITSNFIIPTISYSFTYNSQTNFKDNNFSFFKFKITNSGNVVGLLSTKRDDTGAKTIAGTPIAQYFKTDIEYKKFWELSEDAVIGFRSFFGLIIPYGKSDIPFSKSYFAGGSNDIRAWRSYNLGPGALPNVFEFNTGSLKFLTSLEYRFNILGDIKGALFVDAGNIWDVSGFLQDFEGADFTGLSSLKSIAVGSGFGIRYDLNFLVLRLDLGFKTYEPYLNENKWFENYNFRSAVYNIGINYPF</sequence>
<evidence type="ECO:0000256" key="6">
    <source>
        <dbReference type="SAM" id="SignalP"/>
    </source>
</evidence>
<name>A0ABX7SRH1_9FLAO</name>